<comment type="caution">
    <text evidence="2">The sequence shown here is derived from an EMBL/GenBank/DDBJ whole genome shotgun (WGS) entry which is preliminary data.</text>
</comment>
<feature type="signal peptide" evidence="1">
    <location>
        <begin position="1"/>
        <end position="19"/>
    </location>
</feature>
<evidence type="ECO:0000313" key="2">
    <source>
        <dbReference type="EMBL" id="PPQ91309.1"/>
    </source>
</evidence>
<evidence type="ECO:0008006" key="4">
    <source>
        <dbReference type="Google" id="ProtNLM"/>
    </source>
</evidence>
<reference evidence="2 3" key="1">
    <citation type="journal article" date="2018" name="Evol. Lett.">
        <title>Horizontal gene cluster transfer increased hallucinogenic mushroom diversity.</title>
        <authorList>
            <person name="Reynolds H.T."/>
            <person name="Vijayakumar V."/>
            <person name="Gluck-Thaler E."/>
            <person name="Korotkin H.B."/>
            <person name="Matheny P.B."/>
            <person name="Slot J.C."/>
        </authorList>
    </citation>
    <scope>NUCLEOTIDE SEQUENCE [LARGE SCALE GENOMIC DNA]</scope>
    <source>
        <strain evidence="2 3">2631</strain>
    </source>
</reference>
<dbReference type="Proteomes" id="UP000283269">
    <property type="component" value="Unassembled WGS sequence"/>
</dbReference>
<evidence type="ECO:0000313" key="3">
    <source>
        <dbReference type="Proteomes" id="UP000283269"/>
    </source>
</evidence>
<proteinExistence type="predicted"/>
<gene>
    <name evidence="2" type="ORF">CVT25_006603</name>
</gene>
<name>A0A409XKK8_PSICY</name>
<feature type="chain" id="PRO_5019569419" description="Ig-like domain-containing protein" evidence="1">
    <location>
        <begin position="20"/>
        <end position="240"/>
    </location>
</feature>
<dbReference type="EMBL" id="NHYD01001396">
    <property type="protein sequence ID" value="PPQ91309.1"/>
    <property type="molecule type" value="Genomic_DNA"/>
</dbReference>
<dbReference type="InParanoid" id="A0A409XKK8"/>
<evidence type="ECO:0000256" key="1">
    <source>
        <dbReference type="SAM" id="SignalP"/>
    </source>
</evidence>
<keyword evidence="3" id="KW-1185">Reference proteome</keyword>
<accession>A0A409XKK8</accession>
<dbReference type="OrthoDB" id="2918850at2759"/>
<protein>
    <recommendedName>
        <fullName evidence="4">Ig-like domain-containing protein</fullName>
    </recommendedName>
</protein>
<keyword evidence="1" id="KW-0732">Signal</keyword>
<dbReference type="AlphaFoldDB" id="A0A409XKK8"/>
<organism evidence="2 3">
    <name type="scientific">Psilocybe cyanescens</name>
    <dbReference type="NCBI Taxonomy" id="93625"/>
    <lineage>
        <taxon>Eukaryota</taxon>
        <taxon>Fungi</taxon>
        <taxon>Dikarya</taxon>
        <taxon>Basidiomycota</taxon>
        <taxon>Agaricomycotina</taxon>
        <taxon>Agaricomycetes</taxon>
        <taxon>Agaricomycetidae</taxon>
        <taxon>Agaricales</taxon>
        <taxon>Agaricineae</taxon>
        <taxon>Strophariaceae</taxon>
        <taxon>Psilocybe</taxon>
    </lineage>
</organism>
<sequence>MNFTASFLALLAAAQSIAAFPFGVSESADLVAPVPVTKLVCDGDSFKCTASLDFGDGRWVAQWNTAVFHTGLFGGIDHKETIANMALAPVPVTELNCDGDTFQCTANLDFGDGRWVAQWSASVFHQGFAGAKADLAPVPVTKLTCDGDTFKCTANLKFGDNNWVAQWGTSVFHTSNGAKASFLKHCANLPYHKTTFGNPRTAHAESAGMVSLAYEYGDCVGKVAFQTAKVVGGVTNNCGF</sequence>